<evidence type="ECO:0000256" key="2">
    <source>
        <dbReference type="ARBA" id="ARBA00022630"/>
    </source>
</evidence>
<dbReference type="SUPFAM" id="SSF54292">
    <property type="entry name" value="2Fe-2S ferredoxin-like"/>
    <property type="match status" value="1"/>
</dbReference>
<dbReference type="GO" id="GO:0051537">
    <property type="term" value="F:2 iron, 2 sulfur cluster binding"/>
    <property type="evidence" value="ECO:0007669"/>
    <property type="project" value="UniProtKB-KW"/>
</dbReference>
<dbReference type="PROSITE" id="PS00197">
    <property type="entry name" value="2FE2S_FER_1"/>
    <property type="match status" value="1"/>
</dbReference>
<feature type="domain" description="FAD-binding FR-type" evidence="9">
    <location>
        <begin position="15"/>
        <end position="118"/>
    </location>
</feature>
<dbReference type="InterPro" id="IPR006058">
    <property type="entry name" value="2Fe2S_fd_BS"/>
</dbReference>
<proteinExistence type="predicted"/>
<dbReference type="CDD" id="cd00207">
    <property type="entry name" value="fer2"/>
    <property type="match status" value="1"/>
</dbReference>
<dbReference type="Gene3D" id="3.10.20.30">
    <property type="match status" value="1"/>
</dbReference>
<dbReference type="Gene3D" id="3.40.50.80">
    <property type="entry name" value="Nucleotide-binding domain of ferredoxin-NADP reductase (FNR) module"/>
    <property type="match status" value="1"/>
</dbReference>
<feature type="domain" description="2Fe-2S ferredoxin-type" evidence="8">
    <location>
        <begin position="241"/>
        <end position="328"/>
    </location>
</feature>
<dbReference type="Pfam" id="PF00111">
    <property type="entry name" value="Fer2"/>
    <property type="match status" value="1"/>
</dbReference>
<evidence type="ECO:0000256" key="1">
    <source>
        <dbReference type="ARBA" id="ARBA00001974"/>
    </source>
</evidence>
<evidence type="ECO:0000256" key="3">
    <source>
        <dbReference type="ARBA" id="ARBA00022714"/>
    </source>
</evidence>
<comment type="cofactor">
    <cofactor evidence="1">
        <name>FAD</name>
        <dbReference type="ChEBI" id="CHEBI:57692"/>
    </cofactor>
</comment>
<organism evidence="10 11">
    <name type="scientific">Agromyces terreus</name>
    <dbReference type="NCBI Taxonomy" id="424795"/>
    <lineage>
        <taxon>Bacteria</taxon>
        <taxon>Bacillati</taxon>
        <taxon>Actinomycetota</taxon>
        <taxon>Actinomycetes</taxon>
        <taxon>Micrococcales</taxon>
        <taxon>Microbacteriaceae</taxon>
        <taxon>Agromyces</taxon>
    </lineage>
</organism>
<protein>
    <submittedName>
        <fullName evidence="10">Ferredoxin-NADP reductase</fullName>
    </submittedName>
</protein>
<keyword evidence="6" id="KW-0408">Iron</keyword>
<evidence type="ECO:0000259" key="9">
    <source>
        <dbReference type="PROSITE" id="PS51384"/>
    </source>
</evidence>
<dbReference type="PANTHER" id="PTHR47354:SF1">
    <property type="entry name" value="CARNITINE MONOOXYGENASE REDUCTASE SUBUNIT"/>
    <property type="match status" value="1"/>
</dbReference>
<name>A0A9X2H290_9MICO</name>
<evidence type="ECO:0000313" key="11">
    <source>
        <dbReference type="Proteomes" id="UP001139722"/>
    </source>
</evidence>
<keyword evidence="4" id="KW-0479">Metal-binding</keyword>
<dbReference type="InterPro" id="IPR017927">
    <property type="entry name" value="FAD-bd_FR_type"/>
</dbReference>
<evidence type="ECO:0000256" key="5">
    <source>
        <dbReference type="ARBA" id="ARBA00023002"/>
    </source>
</evidence>
<comment type="caution">
    <text evidence="10">The sequence shown here is derived from an EMBL/GenBank/DDBJ whole genome shotgun (WGS) entry which is preliminary data.</text>
</comment>
<dbReference type="PROSITE" id="PS51384">
    <property type="entry name" value="FAD_FR"/>
    <property type="match status" value="1"/>
</dbReference>
<dbReference type="PANTHER" id="PTHR47354">
    <property type="entry name" value="NADH OXIDOREDUCTASE HCR"/>
    <property type="match status" value="1"/>
</dbReference>
<evidence type="ECO:0000256" key="6">
    <source>
        <dbReference type="ARBA" id="ARBA00023004"/>
    </source>
</evidence>
<dbReference type="InterPro" id="IPR017938">
    <property type="entry name" value="Riboflavin_synthase-like_b-brl"/>
</dbReference>
<dbReference type="RefSeq" id="WP_197738065.1">
    <property type="nucleotide sequence ID" value="NZ_JAMZDY010000001.1"/>
</dbReference>
<dbReference type="GO" id="GO:0016491">
    <property type="term" value="F:oxidoreductase activity"/>
    <property type="evidence" value="ECO:0007669"/>
    <property type="project" value="UniProtKB-KW"/>
</dbReference>
<evidence type="ECO:0000256" key="4">
    <source>
        <dbReference type="ARBA" id="ARBA00022723"/>
    </source>
</evidence>
<evidence type="ECO:0000256" key="7">
    <source>
        <dbReference type="ARBA" id="ARBA00023014"/>
    </source>
</evidence>
<dbReference type="InterPro" id="IPR036010">
    <property type="entry name" value="2Fe-2S_ferredoxin-like_sf"/>
</dbReference>
<dbReference type="GO" id="GO:0046872">
    <property type="term" value="F:metal ion binding"/>
    <property type="evidence" value="ECO:0007669"/>
    <property type="project" value="UniProtKB-KW"/>
</dbReference>
<dbReference type="InterPro" id="IPR050415">
    <property type="entry name" value="MRET"/>
</dbReference>
<evidence type="ECO:0000313" key="10">
    <source>
        <dbReference type="EMBL" id="MCP2371826.1"/>
    </source>
</evidence>
<dbReference type="PRINTS" id="PR00409">
    <property type="entry name" value="PHDIOXRDTASE"/>
</dbReference>
<dbReference type="InterPro" id="IPR012675">
    <property type="entry name" value="Beta-grasp_dom_sf"/>
</dbReference>
<dbReference type="PROSITE" id="PS51085">
    <property type="entry name" value="2FE2S_FER_2"/>
    <property type="match status" value="1"/>
</dbReference>
<keyword evidence="2" id="KW-0285">Flavoprotein</keyword>
<dbReference type="InterPro" id="IPR001041">
    <property type="entry name" value="2Fe-2S_ferredoxin-type"/>
</dbReference>
<accession>A0A9X2H290</accession>
<dbReference type="SUPFAM" id="SSF52343">
    <property type="entry name" value="Ferredoxin reductase-like, C-terminal NADP-linked domain"/>
    <property type="match status" value="1"/>
</dbReference>
<keyword evidence="11" id="KW-1185">Reference proteome</keyword>
<evidence type="ECO:0000259" key="8">
    <source>
        <dbReference type="PROSITE" id="PS51085"/>
    </source>
</evidence>
<dbReference type="EMBL" id="JAMZDY010000001">
    <property type="protein sequence ID" value="MCP2371826.1"/>
    <property type="molecule type" value="Genomic_DNA"/>
</dbReference>
<keyword evidence="7" id="KW-0411">Iron-sulfur</keyword>
<dbReference type="Proteomes" id="UP001139722">
    <property type="component" value="Unassembled WGS sequence"/>
</dbReference>
<dbReference type="Gene3D" id="2.40.30.10">
    <property type="entry name" value="Translation factors"/>
    <property type="match status" value="1"/>
</dbReference>
<dbReference type="CDD" id="cd06185">
    <property type="entry name" value="PDR_like"/>
    <property type="match status" value="1"/>
</dbReference>
<gene>
    <name evidence="10" type="ORF">BJ978_002502</name>
</gene>
<sequence length="328" mass="35466">MTVREDAMDRRVVNDDAAGAVIIEATRMVTDRVVHLTLRRADGERLPDWTPGSHIDLVLADGTTRQYSLLGDPRDAYHYEIAVLREPGGRGGSRFVHDVLKAGDAVDVGGPRNNFRLAPSPRYRFIAGGIGITPMLPMLRAAAEMGAEWELLYLGRSLTSMPFADDLRDEHGERVRVHTSENGRLDVAAWIGAFDPGVKVYTCGPVSLIDAVVEATAAWRPGWSRVERFEASDLGDAARTTAFEVEVDGTGRSITVEPGVAVATALREAGFDLLTSCSRGVCGTCETDVVGGDPDHRDAILDDAERAAGNCFFPCVSRSKSDRLVIAL</sequence>
<keyword evidence="3" id="KW-0001">2Fe-2S</keyword>
<dbReference type="AlphaFoldDB" id="A0A9X2H290"/>
<dbReference type="SUPFAM" id="SSF63380">
    <property type="entry name" value="Riboflavin synthase domain-like"/>
    <property type="match status" value="1"/>
</dbReference>
<reference evidence="10" key="1">
    <citation type="submission" date="2022-06" db="EMBL/GenBank/DDBJ databases">
        <title>Sequencing the genomes of 1000 actinobacteria strains.</title>
        <authorList>
            <person name="Klenk H.-P."/>
        </authorList>
    </citation>
    <scope>NUCLEOTIDE SEQUENCE</scope>
    <source>
        <strain evidence="10">DSM 22016</strain>
    </source>
</reference>
<keyword evidence="5" id="KW-0560">Oxidoreductase</keyword>
<dbReference type="InterPro" id="IPR039261">
    <property type="entry name" value="FNR_nucleotide-bd"/>
</dbReference>